<accession>A0A017RXD9</accession>
<dbReference type="STRING" id="1403537.Q428_07295"/>
<sequence length="295" mass="35244">MKYTKYILILLAVAFLFYFGYSKSYVSTSNIDLAKEIFNNYDALRKEQRDFNYIYTFIDNNINVLNNEQASIIVDDFLRTQEEKIEKLNERLLSKDYDILMRKTFPIYFDYSLIDTIPDKELKKLLKNICESGYKILNIDGTYIATIDYEKISKFGSRVNAELRDYIDIMKIESCHIIENYTDMTNLWDEIASRCVLTENYLSNYQKSTRHDRVENIYYAYLHIYLEGDEKNPIIDSYSNKVKPSVIKSYENTLNRYKNTKLKKIIERYLKLLKEQEYTFTKEIEFFIKKNTGGL</sequence>
<organism evidence="1 2">
    <name type="scientific">Fervidicella metallireducens AeB</name>
    <dbReference type="NCBI Taxonomy" id="1403537"/>
    <lineage>
        <taxon>Bacteria</taxon>
        <taxon>Bacillati</taxon>
        <taxon>Bacillota</taxon>
        <taxon>Clostridia</taxon>
        <taxon>Eubacteriales</taxon>
        <taxon>Clostridiaceae</taxon>
        <taxon>Fervidicella</taxon>
    </lineage>
</organism>
<dbReference type="AlphaFoldDB" id="A0A017RXD9"/>
<proteinExistence type="predicted"/>
<dbReference type="Proteomes" id="UP000019681">
    <property type="component" value="Unassembled WGS sequence"/>
</dbReference>
<dbReference type="EMBL" id="AZQP01000018">
    <property type="protein sequence ID" value="EYE88580.1"/>
    <property type="molecule type" value="Genomic_DNA"/>
</dbReference>
<gene>
    <name evidence="1" type="ORF">Q428_07295</name>
</gene>
<keyword evidence="2" id="KW-1185">Reference proteome</keyword>
<evidence type="ECO:0000313" key="1">
    <source>
        <dbReference type="EMBL" id="EYE88580.1"/>
    </source>
</evidence>
<reference evidence="1 2" key="1">
    <citation type="journal article" date="2014" name="Genome Announc.">
        <title>Draft Genome Sequence of Fervidicella metallireducens Strain AeBT, an Iron-Reducing Thermoanaerobe from the Great Artesian Basin.</title>
        <authorList>
            <person name="Patel B.K."/>
        </authorList>
    </citation>
    <scope>NUCLEOTIDE SEQUENCE [LARGE SCALE GENOMIC DNA]</scope>
    <source>
        <strain evidence="1 2">AeB</strain>
    </source>
</reference>
<dbReference type="RefSeq" id="WP_035379497.1">
    <property type="nucleotide sequence ID" value="NZ_AZQP01000018.1"/>
</dbReference>
<evidence type="ECO:0000313" key="2">
    <source>
        <dbReference type="Proteomes" id="UP000019681"/>
    </source>
</evidence>
<protein>
    <submittedName>
        <fullName evidence="1">Uncharacterized protein</fullName>
    </submittedName>
</protein>
<comment type="caution">
    <text evidence="1">The sequence shown here is derived from an EMBL/GenBank/DDBJ whole genome shotgun (WGS) entry which is preliminary data.</text>
</comment>
<dbReference type="OrthoDB" id="1707591at2"/>
<name>A0A017RXD9_9CLOT</name>